<feature type="signal peptide" evidence="1">
    <location>
        <begin position="1"/>
        <end position="28"/>
    </location>
</feature>
<name>A0A2M8MJX3_9GAMM</name>
<sequence length="279" mass="29629">MGEIKMMKFALKAVAFGVLTAGSTMVMAENAPSSFYGITTTGSVAATTDYRFRGVTQSSNNPAIQGGFTFSHKSGAYLSLWGSSVDFGVTGNSTETDVALGYTNTLKLSDKLAPTYDVGVIHYGYIGSGHSFDRNGVGYDGKNGLDFNEVYGKLTFADSLLKGDALSVGVNYSNDYWANSKQFWYFNVGYSAPIANTGFTGLASVGYNKFKNKEALAVVAGGPGTDDSYIDYKVGINRNILGVLAELDVVGTDVSTSGMTDAQKKLYDAGLVFSLTKTF</sequence>
<dbReference type="Proteomes" id="UP000297445">
    <property type="component" value="Unassembled WGS sequence"/>
</dbReference>
<keyword evidence="1" id="KW-0732">Signal</keyword>
<dbReference type="OrthoDB" id="9793561at2"/>
<gene>
    <name evidence="2" type="ORF">E2R16_17250</name>
</gene>
<evidence type="ECO:0000313" key="2">
    <source>
        <dbReference type="EMBL" id="TEU25469.1"/>
    </source>
</evidence>
<dbReference type="Pfam" id="PF09694">
    <property type="entry name" value="Gcw_chp"/>
    <property type="match status" value="1"/>
</dbReference>
<protein>
    <submittedName>
        <fullName evidence="2">Uncharacterized protein</fullName>
    </submittedName>
</protein>
<organism evidence="2 3">
    <name type="scientific">Acinetobacter seifertii</name>
    <dbReference type="NCBI Taxonomy" id="1530123"/>
    <lineage>
        <taxon>Bacteria</taxon>
        <taxon>Pseudomonadati</taxon>
        <taxon>Pseudomonadota</taxon>
        <taxon>Gammaproteobacteria</taxon>
        <taxon>Moraxellales</taxon>
        <taxon>Moraxellaceae</taxon>
        <taxon>Acinetobacter</taxon>
        <taxon>Acinetobacter calcoaceticus/baumannii complex</taxon>
    </lineage>
</organism>
<feature type="chain" id="PRO_5044383643" evidence="1">
    <location>
        <begin position="29"/>
        <end position="279"/>
    </location>
</feature>
<proteinExistence type="predicted"/>
<dbReference type="InterPro" id="IPR010239">
    <property type="entry name" value="CHP02001"/>
</dbReference>
<dbReference type="NCBIfam" id="TIGR02001">
    <property type="entry name" value="gcw_chp"/>
    <property type="match status" value="1"/>
</dbReference>
<evidence type="ECO:0000313" key="3">
    <source>
        <dbReference type="Proteomes" id="UP000297445"/>
    </source>
</evidence>
<dbReference type="AlphaFoldDB" id="A0A2M8MJX3"/>
<evidence type="ECO:0000256" key="1">
    <source>
        <dbReference type="SAM" id="SignalP"/>
    </source>
</evidence>
<accession>A0A2M8MJX3</accession>
<dbReference type="EMBL" id="SNSA01000010">
    <property type="protein sequence ID" value="TEU25469.1"/>
    <property type="molecule type" value="Genomic_DNA"/>
</dbReference>
<comment type="caution">
    <text evidence="2">The sequence shown here is derived from an EMBL/GenBank/DDBJ whole genome shotgun (WGS) entry which is preliminary data.</text>
</comment>
<reference evidence="2 3" key="1">
    <citation type="submission" date="2019-03" db="EMBL/GenBank/DDBJ databases">
        <title>Draft genome sequence of an environmental Acinetobacter seifertii from Brazil.</title>
        <authorList>
            <person name="Furlan J.P.R."/>
            <person name="Stehling E.G."/>
        </authorList>
    </citation>
    <scope>NUCLEOTIDE SEQUENCE [LARGE SCALE GENOMIC DNA]</scope>
    <source>
        <strain evidence="2 3">SAb133</strain>
    </source>
</reference>